<dbReference type="Proteomes" id="UP000515472">
    <property type="component" value="Chromosome"/>
</dbReference>
<name>A0A6S6M952_9BACT</name>
<accession>A0A6S6M952</accession>
<dbReference type="Gene3D" id="3.10.20.30">
    <property type="match status" value="1"/>
</dbReference>
<protein>
    <recommendedName>
        <fullName evidence="1">Ubiquitin Mut7-C domain-containing protein</fullName>
    </recommendedName>
</protein>
<organism evidence="2 3">
    <name type="scientific">Citrifermentans bremense</name>
    <dbReference type="NCBI Taxonomy" id="60035"/>
    <lineage>
        <taxon>Bacteria</taxon>
        <taxon>Pseudomonadati</taxon>
        <taxon>Thermodesulfobacteriota</taxon>
        <taxon>Desulfuromonadia</taxon>
        <taxon>Geobacterales</taxon>
        <taxon>Geobacteraceae</taxon>
        <taxon>Citrifermentans</taxon>
    </lineage>
</organism>
<dbReference type="SUPFAM" id="SSF54285">
    <property type="entry name" value="MoaD/ThiS"/>
    <property type="match status" value="1"/>
</dbReference>
<keyword evidence="3" id="KW-1185">Reference proteome</keyword>
<evidence type="ECO:0000259" key="1">
    <source>
        <dbReference type="Pfam" id="PF14451"/>
    </source>
</evidence>
<gene>
    <name evidence="2" type="ORF">GEOBRER4_n3137</name>
</gene>
<dbReference type="EMBL" id="AP023213">
    <property type="protein sequence ID" value="BCG48254.1"/>
    <property type="molecule type" value="Genomic_DNA"/>
</dbReference>
<dbReference type="RefSeq" id="WP_085811817.1">
    <property type="nucleotide sequence ID" value="NZ_AP023213.1"/>
</dbReference>
<dbReference type="KEGG" id="gbn:GEOBRER4_30040"/>
<feature type="domain" description="Ubiquitin Mut7-C" evidence="1">
    <location>
        <begin position="14"/>
        <end position="70"/>
    </location>
</feature>
<dbReference type="InterPro" id="IPR016155">
    <property type="entry name" value="Mopterin_synth/thiamin_S_b"/>
</dbReference>
<dbReference type="InterPro" id="IPR012675">
    <property type="entry name" value="Beta-grasp_dom_sf"/>
</dbReference>
<reference evidence="2 3" key="1">
    <citation type="submission" date="2020-06" db="EMBL/GenBank/DDBJ databases">
        <title>Interaction of electrochemicaly active bacteria, Geobacter bremensis R4 on different carbon anode.</title>
        <authorList>
            <person name="Meng L."/>
            <person name="Yoshida N."/>
        </authorList>
    </citation>
    <scope>NUCLEOTIDE SEQUENCE [LARGE SCALE GENOMIC DNA]</scope>
    <source>
        <strain evidence="2 3">R4</strain>
    </source>
</reference>
<evidence type="ECO:0000313" key="3">
    <source>
        <dbReference type="Proteomes" id="UP000515472"/>
    </source>
</evidence>
<dbReference type="AlphaFoldDB" id="A0A6S6M952"/>
<dbReference type="Pfam" id="PF14451">
    <property type="entry name" value="Ub-Mut7C"/>
    <property type="match status" value="1"/>
</dbReference>
<dbReference type="InterPro" id="IPR027798">
    <property type="entry name" value="Ub_Mut7C"/>
</dbReference>
<sequence>MIEVTVNLLATFRTDRFKEEQQHVPEGTTVGSMVSAFGICEKEVGMALVNGRHAPMAHPLSHGDVLHLAPWIAGG</sequence>
<proteinExistence type="predicted"/>
<evidence type="ECO:0000313" key="2">
    <source>
        <dbReference type="EMBL" id="BCG48254.1"/>
    </source>
</evidence>